<dbReference type="InterPro" id="IPR029041">
    <property type="entry name" value="FAD-linked_oxidoreductase-like"/>
</dbReference>
<keyword evidence="7" id="KW-1185">Reference proteome</keyword>
<dbReference type="CDD" id="cd00885">
    <property type="entry name" value="cinA"/>
    <property type="match status" value="1"/>
</dbReference>
<organism evidence="6 7">
    <name type="scientific">Lagenidium giganteum</name>
    <dbReference type="NCBI Taxonomy" id="4803"/>
    <lineage>
        <taxon>Eukaryota</taxon>
        <taxon>Sar</taxon>
        <taxon>Stramenopiles</taxon>
        <taxon>Oomycota</taxon>
        <taxon>Peronosporomycetes</taxon>
        <taxon>Pythiales</taxon>
        <taxon>Pythiaceae</taxon>
    </lineage>
</organism>
<dbReference type="Gene3D" id="3.20.20.220">
    <property type="match status" value="1"/>
</dbReference>
<dbReference type="EMBL" id="DAKRPA010000091">
    <property type="protein sequence ID" value="DAZ99022.1"/>
    <property type="molecule type" value="Genomic_DNA"/>
</dbReference>
<dbReference type="InterPro" id="IPR011992">
    <property type="entry name" value="EF-hand-dom_pair"/>
</dbReference>
<dbReference type="GO" id="GO:0005509">
    <property type="term" value="F:calcium ion binding"/>
    <property type="evidence" value="ECO:0007669"/>
    <property type="project" value="InterPro"/>
</dbReference>
<evidence type="ECO:0000259" key="5">
    <source>
        <dbReference type="PROSITE" id="PS50222"/>
    </source>
</evidence>
<feature type="domain" description="EF-hand" evidence="5">
    <location>
        <begin position="294"/>
        <end position="330"/>
    </location>
</feature>
<dbReference type="PANTHER" id="PTHR13914:SF0">
    <property type="entry name" value="PROLINE DEHYDROGENASE 1, MITOCHONDRIAL"/>
    <property type="match status" value="1"/>
</dbReference>
<dbReference type="Proteomes" id="UP001146120">
    <property type="component" value="Unassembled WGS sequence"/>
</dbReference>
<dbReference type="PANTHER" id="PTHR13914">
    <property type="entry name" value="PROLINE OXIDASE"/>
    <property type="match status" value="1"/>
</dbReference>
<dbReference type="AlphaFoldDB" id="A0AAV2YVD6"/>
<dbReference type="SUPFAM" id="SSF53218">
    <property type="entry name" value="Molybdenum cofactor biosynthesis proteins"/>
    <property type="match status" value="1"/>
</dbReference>
<protein>
    <recommendedName>
        <fullName evidence="2">proline dehydrogenase</fullName>
        <ecNumber evidence="2">1.5.5.2</ecNumber>
    </recommendedName>
</protein>
<evidence type="ECO:0000256" key="4">
    <source>
        <dbReference type="ARBA" id="ARBA00023062"/>
    </source>
</evidence>
<keyword evidence="4" id="KW-0642">Proline metabolism</keyword>
<evidence type="ECO:0000313" key="7">
    <source>
        <dbReference type="Proteomes" id="UP001146120"/>
    </source>
</evidence>
<dbReference type="GO" id="GO:0004657">
    <property type="term" value="F:proline dehydrogenase activity"/>
    <property type="evidence" value="ECO:0007669"/>
    <property type="project" value="UniProtKB-EC"/>
</dbReference>
<comment type="similarity">
    <text evidence="1">Belongs to the proline oxidase family.</text>
</comment>
<dbReference type="InterPro" id="IPR001453">
    <property type="entry name" value="MoaB/Mog_dom"/>
</dbReference>
<keyword evidence="3" id="KW-0560">Oxidoreductase</keyword>
<evidence type="ECO:0000256" key="1">
    <source>
        <dbReference type="ARBA" id="ARBA00005869"/>
    </source>
</evidence>
<comment type="caution">
    <text evidence="6">The sequence shown here is derived from an EMBL/GenBank/DDBJ whole genome shotgun (WGS) entry which is preliminary data.</text>
</comment>
<dbReference type="Pfam" id="PF01619">
    <property type="entry name" value="Pro_dh"/>
    <property type="match status" value="1"/>
</dbReference>
<dbReference type="SUPFAM" id="SSF47473">
    <property type="entry name" value="EF-hand"/>
    <property type="match status" value="1"/>
</dbReference>
<dbReference type="InterPro" id="IPR002048">
    <property type="entry name" value="EF_hand_dom"/>
</dbReference>
<dbReference type="Pfam" id="PF24102">
    <property type="entry name" value="FLAD1_M"/>
    <property type="match status" value="1"/>
</dbReference>
<proteinExistence type="inferred from homology"/>
<dbReference type="Gene3D" id="1.10.238.10">
    <property type="entry name" value="EF-hand"/>
    <property type="match status" value="1"/>
</dbReference>
<dbReference type="Gene3D" id="3.40.980.10">
    <property type="entry name" value="MoaB/Mog-like domain"/>
    <property type="match status" value="1"/>
</dbReference>
<gene>
    <name evidence="6" type="ORF">N0F65_010908</name>
</gene>
<accession>A0AAV2YVD6</accession>
<dbReference type="SMART" id="SM00852">
    <property type="entry name" value="MoCF_biosynth"/>
    <property type="match status" value="1"/>
</dbReference>
<name>A0AAV2YVD6_9STRA</name>
<dbReference type="InterPro" id="IPR015659">
    <property type="entry name" value="Proline_oxidase"/>
</dbReference>
<evidence type="ECO:0000256" key="3">
    <source>
        <dbReference type="ARBA" id="ARBA00023002"/>
    </source>
</evidence>
<evidence type="ECO:0000313" key="6">
    <source>
        <dbReference type="EMBL" id="DAZ99022.1"/>
    </source>
</evidence>
<dbReference type="InterPro" id="IPR002872">
    <property type="entry name" value="Proline_DH_dom"/>
</dbReference>
<dbReference type="GO" id="GO:0071949">
    <property type="term" value="F:FAD binding"/>
    <property type="evidence" value="ECO:0007669"/>
    <property type="project" value="TreeGrafter"/>
</dbReference>
<dbReference type="Pfam" id="PF00994">
    <property type="entry name" value="MoCF_biosynth"/>
    <property type="match status" value="1"/>
</dbReference>
<reference evidence="6" key="1">
    <citation type="submission" date="2022-11" db="EMBL/GenBank/DDBJ databases">
        <authorList>
            <person name="Morgan W.R."/>
            <person name="Tartar A."/>
        </authorList>
    </citation>
    <scope>NUCLEOTIDE SEQUENCE</scope>
    <source>
        <strain evidence="6">ARSEF 373</strain>
    </source>
</reference>
<evidence type="ECO:0000256" key="2">
    <source>
        <dbReference type="ARBA" id="ARBA00012695"/>
    </source>
</evidence>
<sequence>MVYQPTPPQKANDRLARKLQPRSIMLAARHGLRPRAIAASSHWRRHELRWASTAQVVSPAPTASASAPAAAKTSDTPAELISFQETKTIFKHKTSAELARAYGVFRICQLPWLVKRSEQLVKMAYVFPGEKFTNKLLRSTFFGHFCAGEDANEIRPVIDSLSHAGIGAILDYAAEADVAEPRDLSGVDHNLLQARTYEYEDESTCDANAAIARQAIIDAGATKAPGAPAFAAIKCTALGKPELLMRMSSIIVQANLLFRTLDGPNLSRAKSRFLDTLVDYPTLSAGLRNAGLEMEEKEIKRLFDEMDKSSGDGVIDYVDWVSFLDPFDLTMGPLTQFIQEQPLDDREKSQLRNMIHRLEALAAEAAEHGVKLMVDAEQTYMQPGIDHLVLNLQRKYNRDNQDVIYNTFQCYLKISSDRVDIDLERARRENFRFACKLVRGAYMVQERKRARDMGYPDPIHDSMEDTHANYDAQVKKLLGSNSIASFMVASHNEDSVKNTVKLMNDMNIDRQQGGVYFGQLLGMCDHVSYTLGSERYRVFKYVPYGPIGEVLPYLIRRAQENSGLMSGASKEMTLLRKEITRRLTQDTNSLFVAQFMHRRGIDLVRIVVIPDELETIASTVKELSDTVGPDGYVITTGGIGPTHDDITYEGVAKAFGVGVAIHQPTLDGLQAYMAKRNPSHVVNDDRKRMAILPVGCKVLQTATWVPIAVMKNVYVLPGIPFMVKDMLTYNEDHFQGVPIHRAIVHTMGFEGDIAAGLSAVQKKYSNVAIGSYVNLTHHKGEGKGDSSYNTRLTVDGRDRDEVEKVAAELVGVVDGFRITEQS</sequence>
<reference evidence="6" key="2">
    <citation type="journal article" date="2023" name="Microbiol Resour">
        <title>Decontamination and Annotation of the Draft Genome Sequence of the Oomycete Lagenidium giganteum ARSEF 373.</title>
        <authorList>
            <person name="Morgan W.R."/>
            <person name="Tartar A."/>
        </authorList>
    </citation>
    <scope>NUCLEOTIDE SEQUENCE</scope>
    <source>
        <strain evidence="6">ARSEF 373</strain>
    </source>
</reference>
<dbReference type="EC" id="1.5.5.2" evidence="2"/>
<dbReference type="InterPro" id="IPR036425">
    <property type="entry name" value="MoaB/Mog-like_dom_sf"/>
</dbReference>
<dbReference type="SUPFAM" id="SSF51730">
    <property type="entry name" value="FAD-linked oxidoreductase"/>
    <property type="match status" value="1"/>
</dbReference>
<dbReference type="InterPro" id="IPR056596">
    <property type="entry name" value="FLAD1_M"/>
</dbReference>
<dbReference type="GO" id="GO:0010133">
    <property type="term" value="P:L-proline catabolic process to L-glutamate"/>
    <property type="evidence" value="ECO:0007669"/>
    <property type="project" value="TreeGrafter"/>
</dbReference>
<dbReference type="PROSITE" id="PS50222">
    <property type="entry name" value="EF_HAND_2"/>
    <property type="match status" value="1"/>
</dbReference>
<dbReference type="GO" id="GO:0005739">
    <property type="term" value="C:mitochondrion"/>
    <property type="evidence" value="ECO:0007669"/>
    <property type="project" value="TreeGrafter"/>
</dbReference>